<reference evidence="2" key="1">
    <citation type="journal article" date="2023" name="G3 (Bethesda)">
        <title>Genome assembly and association tests identify interacting loci associated with vigor, precocity, and sex in interspecific pistachio rootstocks.</title>
        <authorList>
            <person name="Palmer W."/>
            <person name="Jacygrad E."/>
            <person name="Sagayaradj S."/>
            <person name="Cavanaugh K."/>
            <person name="Han R."/>
            <person name="Bertier L."/>
            <person name="Beede B."/>
            <person name="Kafkas S."/>
            <person name="Golino D."/>
            <person name="Preece J."/>
            <person name="Michelmore R."/>
        </authorList>
    </citation>
    <scope>NUCLEOTIDE SEQUENCE [LARGE SCALE GENOMIC DNA]</scope>
</reference>
<sequence length="1637" mass="173919">MERSREARRGVTLAASNGLSRRRHRSSSLRDSPEEDGPLELQETARLRDRKKDRDRDRDRDRERDRERDRMSRSSKRRRSDKFMLGTNRDDGGDDSSEESVNDDEEDDDDDGGGGGGGGGNSSMRMLPPNPSTSSSSMLNHHHHHHHHNHNSNSHSNNNHNHNNNNHNSRKSFPPPAKVFRTAPTATTASTTTSTWKAADEMIGVSVPRKARSASTKRSHECWTSSGGVVGGGEQIHRQASSSPVRTSVTTVLATPAPASPSSSNFSVRKKMKPSGPKLRPPKSSSNKSSSSAQDEIEIEIAEVLYGMMRQPQGPSKQEIMGVDSNSKEINNNKSTSDSKSRVSSPISNSPSTLPQSSSILPTNSSSSTAPMSAIAPKRKRPRPVKYEDENPSSFAVRNVPISSTTKAEMDQSAKTETCSPNLDKNSGSAVAENGSISYDLVNSQASEPKIESVKPESNVLLPDSKGLTEESESGGDVAGAKDGPQRQPLSPKKESTVSLRLDCDRRDNLTVTKANSTTSEIEKQREEKFQIDLMAPPPLRSSPERDGEIDFVAVDVQTEMKPMVKEDEKVVKVAKEDVVVEDEQKKAKAIAEESESQKPVVGKERIIDLQLDLEKSDRDSGTASVSGNKLQQHVQKQQQQPPPLVPEKNAPSTSLPLPLPMASWPGGLPPMGYMAAPLQGVVSMDGSAVSSAAVQPPNLLFSQPRPKRCATHCYIARSIHYLQQFTRMNPFWPAAASSASLYGAKACNLNVGPPTELHGTVPGKGVNNAQDKGQGLAIFPGPTGKDNKGSQHANLMDAAQRKQVLLQQALPPGAPSNMLAPTFIFPLSQQQAAAAAAVRPGSVKSPPAAGNAASSSGSNSASVSVTTTAGAAATAMGFNYQNIPGSSETQTPYLAILQNNAYPFPMSAHMGGTPAYRGTPAQSMPFFNGSFYPSQMLHHSQLQQQQQQQQSLPAQSHQSQQGHQNASISSGSSSSQKHLKSQHPRPHNSGISGGNGTLQSFPAPKNQPQQLQLQQRQQQQNQQVPHQPRQLENEISGEESPSTADSRVSRGNMSIYGQNFAMPLHSPNFALMTPASMGGATSVTGNHGEKKPQQQLQQQGSKAGVETMTPQTFAMTFASINGPTAPGLDLSTIAQNPAILQNLPEAMRQGYQFIAAAQAAQQKKNYRVSEEAKAGGSDTSNVEEERKAMAGKPPATVVQSIAFSRPDLSDAPVSMTGNTVIDGSTRSLNLGSAPSRTSVSVMPSSISNVNASSAQQQLQRSQQQQQQQQMIQLQKQQQFAAAAAAAARSKTTATSNGSVYPDHLQPSSSMAAKFPGALSVFPQNLVQNNSSSAQSQWKNSGRTSASQVSSQSLAPSTTSSLKNLPQQQGRTQQSHTQISFAANPKSSSATHGQPPSGNNQSASPPMVVGSPTTSSISKTSAGGSPRTNAAASTGNKSGQASSLSSQQAKNSPSMPSRKSSPVPSILGNPNITSSGTGVKPQMSQQQQQQQQMPKHAIQQAQMLFSNAYMQAQPQHVASTTSSASAASGFFTVRHHRDQQQLPGSSGTSSTGMLSLCPPATHSNTNTSDPAKAVAAATNMKGGGALASQGFIHAANFANAQASGKPHQSFPPGFPYVQAVSTAVQVKPAEQKQPAGE</sequence>
<name>A0ACC0YCY0_9ROSI</name>
<dbReference type="Proteomes" id="UP001163603">
    <property type="component" value="Chromosome 7"/>
</dbReference>
<evidence type="ECO:0000313" key="2">
    <source>
        <dbReference type="Proteomes" id="UP001163603"/>
    </source>
</evidence>
<protein>
    <submittedName>
        <fullName evidence="1">Uncharacterized protein</fullName>
    </submittedName>
</protein>
<comment type="caution">
    <text evidence="1">The sequence shown here is derived from an EMBL/GenBank/DDBJ whole genome shotgun (WGS) entry which is preliminary data.</text>
</comment>
<dbReference type="EMBL" id="CM047742">
    <property type="protein sequence ID" value="KAJ0034202.1"/>
    <property type="molecule type" value="Genomic_DNA"/>
</dbReference>
<evidence type="ECO:0000313" key="1">
    <source>
        <dbReference type="EMBL" id="KAJ0034202.1"/>
    </source>
</evidence>
<organism evidence="1 2">
    <name type="scientific">Pistacia integerrima</name>
    <dbReference type="NCBI Taxonomy" id="434235"/>
    <lineage>
        <taxon>Eukaryota</taxon>
        <taxon>Viridiplantae</taxon>
        <taxon>Streptophyta</taxon>
        <taxon>Embryophyta</taxon>
        <taxon>Tracheophyta</taxon>
        <taxon>Spermatophyta</taxon>
        <taxon>Magnoliopsida</taxon>
        <taxon>eudicotyledons</taxon>
        <taxon>Gunneridae</taxon>
        <taxon>Pentapetalae</taxon>
        <taxon>rosids</taxon>
        <taxon>malvids</taxon>
        <taxon>Sapindales</taxon>
        <taxon>Anacardiaceae</taxon>
        <taxon>Pistacia</taxon>
    </lineage>
</organism>
<gene>
    <name evidence="1" type="ORF">Pint_24844</name>
</gene>
<proteinExistence type="predicted"/>
<accession>A0ACC0YCY0</accession>
<keyword evidence="2" id="KW-1185">Reference proteome</keyword>